<dbReference type="GO" id="GO:0005524">
    <property type="term" value="F:ATP binding"/>
    <property type="evidence" value="ECO:0007669"/>
    <property type="project" value="UniProtKB-UniRule"/>
</dbReference>
<dbReference type="GO" id="GO:0005829">
    <property type="term" value="C:cytosol"/>
    <property type="evidence" value="ECO:0007669"/>
    <property type="project" value="TreeGrafter"/>
</dbReference>
<keyword evidence="6" id="KW-0324">Glycolysis</keyword>
<reference evidence="9" key="1">
    <citation type="journal article" date="2021" name="Nat. Commun.">
        <title>Genetic determinants of endophytism in the Arabidopsis root mycobiome.</title>
        <authorList>
            <person name="Mesny F."/>
            <person name="Miyauchi S."/>
            <person name="Thiergart T."/>
            <person name="Pickel B."/>
            <person name="Atanasova L."/>
            <person name="Karlsson M."/>
            <person name="Huettel B."/>
            <person name="Barry K.W."/>
            <person name="Haridas S."/>
            <person name="Chen C."/>
            <person name="Bauer D."/>
            <person name="Andreopoulos W."/>
            <person name="Pangilinan J."/>
            <person name="LaButti K."/>
            <person name="Riley R."/>
            <person name="Lipzen A."/>
            <person name="Clum A."/>
            <person name="Drula E."/>
            <person name="Henrissat B."/>
            <person name="Kohler A."/>
            <person name="Grigoriev I.V."/>
            <person name="Martin F.M."/>
            <person name="Hacquard S."/>
        </authorList>
    </citation>
    <scope>NUCLEOTIDE SEQUENCE</scope>
    <source>
        <strain evidence="9">MPI-CAGE-CH-0230</strain>
    </source>
</reference>
<keyword evidence="4 6" id="KW-0418">Kinase</keyword>
<dbReference type="GO" id="GO:0005739">
    <property type="term" value="C:mitochondrion"/>
    <property type="evidence" value="ECO:0007669"/>
    <property type="project" value="TreeGrafter"/>
</dbReference>
<dbReference type="RefSeq" id="XP_046007910.1">
    <property type="nucleotide sequence ID" value="XM_046151832.1"/>
</dbReference>
<dbReference type="GeneID" id="70181378"/>
<dbReference type="EC" id="2.7.1.-" evidence="6"/>
<dbReference type="InterPro" id="IPR022673">
    <property type="entry name" value="Hexokinase_C"/>
</dbReference>
<feature type="domain" description="Hexokinase C-terminal" evidence="8">
    <location>
        <begin position="229"/>
        <end position="423"/>
    </location>
</feature>
<evidence type="ECO:0000256" key="1">
    <source>
        <dbReference type="ARBA" id="ARBA00009225"/>
    </source>
</evidence>
<evidence type="ECO:0000256" key="5">
    <source>
        <dbReference type="ARBA" id="ARBA00022840"/>
    </source>
</evidence>
<dbReference type="GO" id="GO:0004340">
    <property type="term" value="F:glucokinase activity"/>
    <property type="evidence" value="ECO:0007669"/>
    <property type="project" value="TreeGrafter"/>
</dbReference>
<dbReference type="EMBL" id="JAGTJQ010000009">
    <property type="protein sequence ID" value="KAH7024362.1"/>
    <property type="molecule type" value="Genomic_DNA"/>
</dbReference>
<comment type="caution">
    <text evidence="9">The sequence shown here is derived from an EMBL/GenBank/DDBJ whole genome shotgun (WGS) entry which is preliminary data.</text>
</comment>
<dbReference type="PROSITE" id="PS51748">
    <property type="entry name" value="HEXOKINASE_2"/>
    <property type="match status" value="1"/>
</dbReference>
<dbReference type="Gene3D" id="3.30.420.40">
    <property type="match status" value="1"/>
</dbReference>
<dbReference type="InterPro" id="IPR001312">
    <property type="entry name" value="Hexokinase"/>
</dbReference>
<dbReference type="AlphaFoldDB" id="A0A9P8XX05"/>
<dbReference type="PRINTS" id="PR00475">
    <property type="entry name" value="HEXOKINASE"/>
</dbReference>
<dbReference type="SUPFAM" id="SSF53067">
    <property type="entry name" value="Actin-like ATPase domain"/>
    <property type="match status" value="2"/>
</dbReference>
<feature type="domain" description="Hexokinase N-terminal" evidence="7">
    <location>
        <begin position="21"/>
        <end position="219"/>
    </location>
</feature>
<dbReference type="GO" id="GO:0006096">
    <property type="term" value="P:glycolytic process"/>
    <property type="evidence" value="ECO:0007669"/>
    <property type="project" value="UniProtKB-KW"/>
</dbReference>
<keyword evidence="5 6" id="KW-0067">ATP-binding</keyword>
<feature type="domain" description="Hexokinase C-terminal" evidence="8">
    <location>
        <begin position="476"/>
        <end position="543"/>
    </location>
</feature>
<evidence type="ECO:0000313" key="10">
    <source>
        <dbReference type="Proteomes" id="UP000756346"/>
    </source>
</evidence>
<evidence type="ECO:0000256" key="3">
    <source>
        <dbReference type="ARBA" id="ARBA00022741"/>
    </source>
</evidence>
<evidence type="ECO:0000259" key="8">
    <source>
        <dbReference type="Pfam" id="PF03727"/>
    </source>
</evidence>
<keyword evidence="3 6" id="KW-0547">Nucleotide-binding</keyword>
<keyword evidence="2 6" id="KW-0808">Transferase</keyword>
<proteinExistence type="inferred from homology"/>
<dbReference type="GO" id="GO:0006006">
    <property type="term" value="P:glucose metabolic process"/>
    <property type="evidence" value="ECO:0007669"/>
    <property type="project" value="TreeGrafter"/>
</dbReference>
<comment type="similarity">
    <text evidence="1 6">Belongs to the hexokinase family.</text>
</comment>
<keyword evidence="10" id="KW-1185">Reference proteome</keyword>
<dbReference type="Pfam" id="PF00349">
    <property type="entry name" value="Hexokinase_1"/>
    <property type="match status" value="1"/>
</dbReference>
<protein>
    <recommendedName>
        <fullName evidence="6">Phosphotransferase</fullName>
        <ecNumber evidence="6">2.7.1.-</ecNumber>
    </recommendedName>
</protein>
<evidence type="ECO:0000259" key="7">
    <source>
        <dbReference type="Pfam" id="PF00349"/>
    </source>
</evidence>
<gene>
    <name evidence="9" type="ORF">B0I36DRAFT_294963</name>
</gene>
<dbReference type="GO" id="GO:0005536">
    <property type="term" value="F:D-glucose binding"/>
    <property type="evidence" value="ECO:0007669"/>
    <property type="project" value="InterPro"/>
</dbReference>
<dbReference type="InterPro" id="IPR043129">
    <property type="entry name" value="ATPase_NBD"/>
</dbReference>
<dbReference type="PANTHER" id="PTHR19443">
    <property type="entry name" value="HEXOKINASE"/>
    <property type="match status" value="1"/>
</dbReference>
<evidence type="ECO:0000313" key="9">
    <source>
        <dbReference type="EMBL" id="KAH7024362.1"/>
    </source>
</evidence>
<dbReference type="Gene3D" id="3.40.367.20">
    <property type="match status" value="2"/>
</dbReference>
<evidence type="ECO:0000256" key="2">
    <source>
        <dbReference type="ARBA" id="ARBA00022679"/>
    </source>
</evidence>
<dbReference type="GO" id="GO:0008865">
    <property type="term" value="F:fructokinase activity"/>
    <property type="evidence" value="ECO:0007669"/>
    <property type="project" value="TreeGrafter"/>
</dbReference>
<dbReference type="Proteomes" id="UP000756346">
    <property type="component" value="Unassembled WGS sequence"/>
</dbReference>
<evidence type="ECO:0000256" key="6">
    <source>
        <dbReference type="RuleBase" id="RU362007"/>
    </source>
</evidence>
<dbReference type="OrthoDB" id="419537at2759"/>
<dbReference type="PANTHER" id="PTHR19443:SF30">
    <property type="entry name" value="GLUCOKINASE-1-RELATED"/>
    <property type="match status" value="1"/>
</dbReference>
<name>A0A9P8XX05_9PEZI</name>
<dbReference type="InterPro" id="IPR022672">
    <property type="entry name" value="Hexokinase_N"/>
</dbReference>
<dbReference type="GO" id="GO:0001678">
    <property type="term" value="P:intracellular glucose homeostasis"/>
    <property type="evidence" value="ECO:0007669"/>
    <property type="project" value="InterPro"/>
</dbReference>
<dbReference type="Pfam" id="PF03727">
    <property type="entry name" value="Hexokinase_2"/>
    <property type="match status" value="2"/>
</dbReference>
<evidence type="ECO:0000256" key="4">
    <source>
        <dbReference type="ARBA" id="ARBA00022777"/>
    </source>
</evidence>
<organism evidence="9 10">
    <name type="scientific">Microdochium trichocladiopsis</name>
    <dbReference type="NCBI Taxonomy" id="1682393"/>
    <lineage>
        <taxon>Eukaryota</taxon>
        <taxon>Fungi</taxon>
        <taxon>Dikarya</taxon>
        <taxon>Ascomycota</taxon>
        <taxon>Pezizomycotina</taxon>
        <taxon>Sordariomycetes</taxon>
        <taxon>Xylariomycetidae</taxon>
        <taxon>Xylariales</taxon>
        <taxon>Microdochiaceae</taxon>
        <taxon>Microdochium</taxon>
    </lineage>
</organism>
<accession>A0A9P8XX05</accession>
<sequence length="549" mass="58382">MTNPVPRWDASDSPAAAAAAELIEAQFDLSPDTINHITRQLGARLRLGLQSQQPFQLPAFVTSVPNGSEKGTFLAIDLGGTNCRICSVTLNGDGTFAVTQNKAAVALDLRVNASYKPLFAFIAAKLADFLAAELGPGKQESGETSSVPYRLGFTFSFTCDQTSVAQGTLIHWDKGWDIPEAIGKDPCVLLQEAIDAIKLPVRVCVLANDSVGTLLTRSYISRSSAPTLAGVIFGTGTNAAYVERLHNVTRLPKEDRPHPARESEDIMVINTEWGCLDDGMGIVPSTEFDDMLDRESADQGGQMLEKRVSGMYLGELLRLVIASLMDKGALTMVLVDDSSMLRRYCIDSSFLSALAEHEGAGDVCKTRDLISKVVGADSVSEADAMIISRAARAIAQRAARLAGAALAAVIIQSGRLGAGQGKEADQKVVVKQKTAAAVGRTTIMGILDDFCGALSLFTRKVLHAFGISRWRSRAPAAILSETAAGEIIDIGVDGSLIEFYPGFEDEMRVALRQVTEIGLAGEQRVRIGMAKDGSGVGAALMALAATKTE</sequence>